<gene>
    <name evidence="3" type="ORF">AB852_26615</name>
</gene>
<comment type="caution">
    <text evidence="3">The sequence shown here is derived from an EMBL/GenBank/DDBJ whole genome shotgun (WGS) entry which is preliminary data.</text>
</comment>
<dbReference type="AlphaFoldDB" id="A0A1Q4V2M7"/>
<evidence type="ECO:0000313" key="4">
    <source>
        <dbReference type="Proteomes" id="UP000186455"/>
    </source>
</evidence>
<evidence type="ECO:0000313" key="3">
    <source>
        <dbReference type="EMBL" id="OKH92076.1"/>
    </source>
</evidence>
<dbReference type="GO" id="GO:0016810">
    <property type="term" value="F:hydrolase activity, acting on carbon-nitrogen (but not peptide) bonds"/>
    <property type="evidence" value="ECO:0007669"/>
    <property type="project" value="InterPro"/>
</dbReference>
<dbReference type="STRING" id="1048205.AB852_26615"/>
<accession>A0A1Q4V2M7</accession>
<feature type="region of interest" description="Disordered" evidence="1">
    <location>
        <begin position="56"/>
        <end position="78"/>
    </location>
</feature>
<dbReference type="Pfam" id="PF01522">
    <property type="entry name" value="Polysacc_deac_1"/>
    <property type="match status" value="1"/>
</dbReference>
<dbReference type="Proteomes" id="UP000186455">
    <property type="component" value="Unassembled WGS sequence"/>
</dbReference>
<dbReference type="InterPro" id="IPR002509">
    <property type="entry name" value="NODB_dom"/>
</dbReference>
<name>A0A1Q4V2M7_9ACTN</name>
<protein>
    <recommendedName>
        <fullName evidence="2">NodB homology domain-containing protein</fullName>
    </recommendedName>
</protein>
<keyword evidence="4" id="KW-1185">Reference proteome</keyword>
<dbReference type="GO" id="GO:0005975">
    <property type="term" value="P:carbohydrate metabolic process"/>
    <property type="evidence" value="ECO:0007669"/>
    <property type="project" value="InterPro"/>
</dbReference>
<dbReference type="CDD" id="cd10917">
    <property type="entry name" value="CE4_NodB_like_6s_7s"/>
    <property type="match status" value="1"/>
</dbReference>
<dbReference type="InterPro" id="IPR011330">
    <property type="entry name" value="Glyco_hydro/deAcase_b/a-brl"/>
</dbReference>
<evidence type="ECO:0000256" key="1">
    <source>
        <dbReference type="SAM" id="MobiDB-lite"/>
    </source>
</evidence>
<sequence length="256" mass="26256">MAALLAAAAVGPGLGGCAQSVDPIERLSRKAAEKVRPAAGPTAGAGTEAYRRWGLSAAPAPAPSPRALALPDGDGGGPPVLDRVPTRDPVVFLVFGDGAGKDPRFAALVGELRLPVTVFLTDRVLGPGYGRLRSAGADVENHTLDHPHLPGLPAAGQRAEICGQRDKLKERFGVRSSMLRPPYGAFDAVTLRVASECGVSVVVRGRGVGGGPLRAGDIVVVEPDAGGVASPTEATVALLRDLHARRLAPARLADYV</sequence>
<evidence type="ECO:0000259" key="2">
    <source>
        <dbReference type="PROSITE" id="PS51677"/>
    </source>
</evidence>
<dbReference type="Gene3D" id="3.20.20.370">
    <property type="entry name" value="Glycoside hydrolase/deacetylase"/>
    <property type="match status" value="1"/>
</dbReference>
<dbReference type="EMBL" id="LFBV01000008">
    <property type="protein sequence ID" value="OKH92076.1"/>
    <property type="molecule type" value="Genomic_DNA"/>
</dbReference>
<proteinExistence type="predicted"/>
<dbReference type="SUPFAM" id="SSF88713">
    <property type="entry name" value="Glycoside hydrolase/deacetylase"/>
    <property type="match status" value="1"/>
</dbReference>
<dbReference type="PROSITE" id="PS51677">
    <property type="entry name" value="NODB"/>
    <property type="match status" value="1"/>
</dbReference>
<feature type="domain" description="NodB homology" evidence="2">
    <location>
        <begin position="89"/>
        <end position="256"/>
    </location>
</feature>
<organism evidence="3 4">
    <name type="scientific">Streptomyces uncialis</name>
    <dbReference type="NCBI Taxonomy" id="1048205"/>
    <lineage>
        <taxon>Bacteria</taxon>
        <taxon>Bacillati</taxon>
        <taxon>Actinomycetota</taxon>
        <taxon>Actinomycetes</taxon>
        <taxon>Kitasatosporales</taxon>
        <taxon>Streptomycetaceae</taxon>
        <taxon>Streptomyces</taxon>
    </lineage>
</organism>
<reference evidence="3 4" key="1">
    <citation type="submission" date="2015-06" db="EMBL/GenBank/DDBJ databases">
        <title>Cloning and characterization of the uncialamcin biosynthetic gene cluster.</title>
        <authorList>
            <person name="Yan X."/>
            <person name="Huang T."/>
            <person name="Ge H."/>
            <person name="Shen B."/>
        </authorList>
    </citation>
    <scope>NUCLEOTIDE SEQUENCE [LARGE SCALE GENOMIC DNA]</scope>
    <source>
        <strain evidence="3 4">DCA2648</strain>
    </source>
</reference>
<feature type="compositionally biased region" description="Low complexity" evidence="1">
    <location>
        <begin position="56"/>
        <end position="72"/>
    </location>
</feature>